<name>A0ABM6L3H2_9FIRM</name>
<accession>A0ABM6L3H2</accession>
<keyword evidence="2" id="KW-1185">Reference proteome</keyword>
<proteinExistence type="predicted"/>
<sequence>MVEYSPAPIKGGLLVIVSASRRTDIPARFSPWLFNRLKEGYTLVQNPMNPRQVSRVDLSPEGVDGLVLWTKNPLPMLPEFHRLDRYPYYLQFTLTPYGRDIEPGLPEKPELIEGFIKLSESLGRHRVIWRYDPILLSPKYSWDFHLSAFDRLAKRLSPYTEKCIFSFLDSYRCMARAVRELGVWYPSPDRQFGMARELAGIAGQYGLPLETCAEPLRLEELGIGHARCIDPELLSRIAGRPVKAKKASAQRPGCGCAHSVDIGMYSTCQNRCVYCYANHSKKALEEAARLHDPNGPLLIPQRR</sequence>
<dbReference type="EMBL" id="CP021422">
    <property type="protein sequence ID" value="ASB39941.1"/>
    <property type="molecule type" value="Genomic_DNA"/>
</dbReference>
<evidence type="ECO:0000313" key="2">
    <source>
        <dbReference type="Proteomes" id="UP000196710"/>
    </source>
</evidence>
<dbReference type="Pfam" id="PF08902">
    <property type="entry name" value="DUF1848"/>
    <property type="match status" value="1"/>
</dbReference>
<evidence type="ECO:0008006" key="3">
    <source>
        <dbReference type="Google" id="ProtNLM"/>
    </source>
</evidence>
<dbReference type="InterPro" id="IPR014998">
    <property type="entry name" value="DUF1848"/>
</dbReference>
<organism evidence="1 2">
    <name type="scientific">Acutalibacter muris</name>
    <dbReference type="NCBI Taxonomy" id="1796620"/>
    <lineage>
        <taxon>Bacteria</taxon>
        <taxon>Bacillati</taxon>
        <taxon>Bacillota</taxon>
        <taxon>Clostridia</taxon>
        <taxon>Eubacteriales</taxon>
        <taxon>Acutalibacteraceae</taxon>
        <taxon>Acutalibacter</taxon>
    </lineage>
</organism>
<protein>
    <recommendedName>
        <fullName evidence="3">DUF1848 domain-containing protein</fullName>
    </recommendedName>
</protein>
<dbReference type="Proteomes" id="UP000196710">
    <property type="component" value="Chromosome"/>
</dbReference>
<gene>
    <name evidence="1" type="ORF">ADH66_04305</name>
</gene>
<evidence type="ECO:0000313" key="1">
    <source>
        <dbReference type="EMBL" id="ASB39941.1"/>
    </source>
</evidence>
<reference evidence="2" key="1">
    <citation type="submission" date="2017-05" db="EMBL/GenBank/DDBJ databases">
        <title>Improved OligoMM genomes.</title>
        <authorList>
            <person name="Garzetti D."/>
        </authorList>
    </citation>
    <scope>NUCLEOTIDE SEQUENCE [LARGE SCALE GENOMIC DNA]</scope>
    <source>
        <strain evidence="2">KB18</strain>
    </source>
</reference>